<sequence>MASRIPENRNNSKAYGNASRTCARKRNTVIEEQKLVDRNLTSKPQEIVEQFVTYFTDIGENLAANIRKPTLPVSVPRRTVNLIELIETTTQEVKSVVRNSAGVDGLWTSYWSR</sequence>
<proteinExistence type="predicted"/>
<name>A0ABD2N1T2_9CUCU</name>
<dbReference type="Proteomes" id="UP001516400">
    <property type="component" value="Unassembled WGS sequence"/>
</dbReference>
<keyword evidence="3" id="KW-1185">Reference proteome</keyword>
<evidence type="ECO:0000313" key="2">
    <source>
        <dbReference type="EMBL" id="KAL3272291.1"/>
    </source>
</evidence>
<protein>
    <submittedName>
        <fullName evidence="2">Uncharacterized protein</fullName>
    </submittedName>
</protein>
<feature type="compositionally biased region" description="Polar residues" evidence="1">
    <location>
        <begin position="8"/>
        <end position="20"/>
    </location>
</feature>
<evidence type="ECO:0000313" key="3">
    <source>
        <dbReference type="Proteomes" id="UP001516400"/>
    </source>
</evidence>
<feature type="region of interest" description="Disordered" evidence="1">
    <location>
        <begin position="1"/>
        <end position="21"/>
    </location>
</feature>
<reference evidence="2 3" key="1">
    <citation type="journal article" date="2021" name="BMC Biol.">
        <title>Horizontally acquired antibacterial genes associated with adaptive radiation of ladybird beetles.</title>
        <authorList>
            <person name="Li H.S."/>
            <person name="Tang X.F."/>
            <person name="Huang Y.H."/>
            <person name="Xu Z.Y."/>
            <person name="Chen M.L."/>
            <person name="Du X.Y."/>
            <person name="Qiu B.Y."/>
            <person name="Chen P.T."/>
            <person name="Zhang W."/>
            <person name="Slipinski A."/>
            <person name="Escalona H.E."/>
            <person name="Waterhouse R.M."/>
            <person name="Zwick A."/>
            <person name="Pang H."/>
        </authorList>
    </citation>
    <scope>NUCLEOTIDE SEQUENCE [LARGE SCALE GENOMIC DNA]</scope>
    <source>
        <strain evidence="2">SYSU2018</strain>
    </source>
</reference>
<organism evidence="2 3">
    <name type="scientific">Cryptolaemus montrouzieri</name>
    <dbReference type="NCBI Taxonomy" id="559131"/>
    <lineage>
        <taxon>Eukaryota</taxon>
        <taxon>Metazoa</taxon>
        <taxon>Ecdysozoa</taxon>
        <taxon>Arthropoda</taxon>
        <taxon>Hexapoda</taxon>
        <taxon>Insecta</taxon>
        <taxon>Pterygota</taxon>
        <taxon>Neoptera</taxon>
        <taxon>Endopterygota</taxon>
        <taxon>Coleoptera</taxon>
        <taxon>Polyphaga</taxon>
        <taxon>Cucujiformia</taxon>
        <taxon>Coccinelloidea</taxon>
        <taxon>Coccinellidae</taxon>
        <taxon>Scymninae</taxon>
        <taxon>Scymnini</taxon>
        <taxon>Cryptolaemus</taxon>
    </lineage>
</organism>
<dbReference type="AlphaFoldDB" id="A0ABD2N1T2"/>
<comment type="caution">
    <text evidence="2">The sequence shown here is derived from an EMBL/GenBank/DDBJ whole genome shotgun (WGS) entry which is preliminary data.</text>
</comment>
<accession>A0ABD2N1T2</accession>
<gene>
    <name evidence="2" type="ORF">HHI36_023909</name>
</gene>
<evidence type="ECO:0000256" key="1">
    <source>
        <dbReference type="SAM" id="MobiDB-lite"/>
    </source>
</evidence>
<dbReference type="EMBL" id="JABFTP020000043">
    <property type="protein sequence ID" value="KAL3272291.1"/>
    <property type="molecule type" value="Genomic_DNA"/>
</dbReference>